<evidence type="ECO:0000313" key="1">
    <source>
        <dbReference type="EMBL" id="WWC91288.1"/>
    </source>
</evidence>
<dbReference type="Proteomes" id="UP001355207">
    <property type="component" value="Chromosome 8"/>
</dbReference>
<accession>A0AAX4K3H5</accession>
<evidence type="ECO:0000313" key="2">
    <source>
        <dbReference type="Proteomes" id="UP001355207"/>
    </source>
</evidence>
<sequence>MIVNILRKYSNDNTDGKDKSEISSFSSTTTLVSSTSTAVESESDVTCKVTKNLPDAREYPGLKFILETTNIDDEKNLKMIRRGNITYYHYYKIKEMKNNLTSKGEKKSWYDDLSNNYHFQFRDSLYFDKFHSKSKDNLQICCSRAELAFAWLTSLNVMRYYSALKYHLNCSIVRIPNYHLLEERINELDNHHKMWGSIHRELDYTSSLLWKYENSFTVLFKWRNLSYKTFGGLALNDLSRWIYKLDYNSTRKDLTDLFIHLVYLIKNWNNNFEFQYRFKDLEEISKFKEYSYNRCEIIGIPQFTNKDL</sequence>
<protein>
    <submittedName>
        <fullName evidence="1">Uncharacterized protein</fullName>
    </submittedName>
</protein>
<reference evidence="1 2" key="1">
    <citation type="submission" date="2024-01" db="EMBL/GenBank/DDBJ databases">
        <title>Comparative genomics of Cryptococcus and Kwoniella reveals pathogenesis evolution and contrasting modes of karyotype evolution via chromosome fusion or intercentromeric recombination.</title>
        <authorList>
            <person name="Coelho M.A."/>
            <person name="David-Palma M."/>
            <person name="Shea T."/>
            <person name="Bowers K."/>
            <person name="McGinley-Smith S."/>
            <person name="Mohammad A.W."/>
            <person name="Gnirke A."/>
            <person name="Yurkov A.M."/>
            <person name="Nowrousian M."/>
            <person name="Sun S."/>
            <person name="Cuomo C.A."/>
            <person name="Heitman J."/>
        </authorList>
    </citation>
    <scope>NUCLEOTIDE SEQUENCE [LARGE SCALE GENOMIC DNA]</scope>
    <source>
        <strain evidence="1 2">CBS 6074</strain>
    </source>
</reference>
<organism evidence="1 2">
    <name type="scientific">Kwoniella dendrophila CBS 6074</name>
    <dbReference type="NCBI Taxonomy" id="1295534"/>
    <lineage>
        <taxon>Eukaryota</taxon>
        <taxon>Fungi</taxon>
        <taxon>Dikarya</taxon>
        <taxon>Basidiomycota</taxon>
        <taxon>Agaricomycotina</taxon>
        <taxon>Tremellomycetes</taxon>
        <taxon>Tremellales</taxon>
        <taxon>Cryptococcaceae</taxon>
        <taxon>Kwoniella</taxon>
    </lineage>
</organism>
<keyword evidence="2" id="KW-1185">Reference proteome</keyword>
<dbReference type="EMBL" id="CP144105">
    <property type="protein sequence ID" value="WWC91288.1"/>
    <property type="molecule type" value="Genomic_DNA"/>
</dbReference>
<dbReference type="GeneID" id="91096900"/>
<gene>
    <name evidence="1" type="ORF">L201_006231</name>
</gene>
<dbReference type="RefSeq" id="XP_066078050.1">
    <property type="nucleotide sequence ID" value="XM_066221953.1"/>
</dbReference>
<dbReference type="AlphaFoldDB" id="A0AAX4K3H5"/>
<proteinExistence type="predicted"/>
<name>A0AAX4K3H5_9TREE</name>